<keyword evidence="1" id="KW-0732">Signal</keyword>
<dbReference type="Proteomes" id="UP000295632">
    <property type="component" value="Unassembled WGS sequence"/>
</dbReference>
<gene>
    <name evidence="2" type="ORF">EV213_102131</name>
</gene>
<name>A0A4R6U711_9BACI</name>
<feature type="chain" id="PRO_5039642108" description="YtxH-like protein" evidence="1">
    <location>
        <begin position="21"/>
        <end position="94"/>
    </location>
</feature>
<keyword evidence="3" id="KW-1185">Reference proteome</keyword>
<evidence type="ECO:0000313" key="3">
    <source>
        <dbReference type="Proteomes" id="UP000295632"/>
    </source>
</evidence>
<proteinExistence type="predicted"/>
<sequence>MKRKRIMMSSIAVGAAGAAAASVMVLKDRDKRERLFSTYTDWKQKVTDKFNSNNSLPVDKAGIPDPQDEADNKMVSEGAQFGVQYYNEHKQEPK</sequence>
<evidence type="ECO:0000313" key="2">
    <source>
        <dbReference type="EMBL" id="TDQ42101.1"/>
    </source>
</evidence>
<accession>A0A4R6U711</accession>
<dbReference type="RefSeq" id="WP_133578992.1">
    <property type="nucleotide sequence ID" value="NZ_SNYJ01000002.1"/>
</dbReference>
<organism evidence="2 3">
    <name type="scientific">Aureibacillus halotolerans</name>
    <dbReference type="NCBI Taxonomy" id="1508390"/>
    <lineage>
        <taxon>Bacteria</taxon>
        <taxon>Bacillati</taxon>
        <taxon>Bacillota</taxon>
        <taxon>Bacilli</taxon>
        <taxon>Bacillales</taxon>
        <taxon>Bacillaceae</taxon>
        <taxon>Aureibacillus</taxon>
    </lineage>
</organism>
<dbReference type="AlphaFoldDB" id="A0A4R6U711"/>
<evidence type="ECO:0008006" key="4">
    <source>
        <dbReference type="Google" id="ProtNLM"/>
    </source>
</evidence>
<dbReference type="EMBL" id="SNYJ01000002">
    <property type="protein sequence ID" value="TDQ42101.1"/>
    <property type="molecule type" value="Genomic_DNA"/>
</dbReference>
<feature type="signal peptide" evidence="1">
    <location>
        <begin position="1"/>
        <end position="20"/>
    </location>
</feature>
<comment type="caution">
    <text evidence="2">The sequence shown here is derived from an EMBL/GenBank/DDBJ whole genome shotgun (WGS) entry which is preliminary data.</text>
</comment>
<protein>
    <recommendedName>
        <fullName evidence="4">YtxH-like protein</fullName>
    </recommendedName>
</protein>
<evidence type="ECO:0000256" key="1">
    <source>
        <dbReference type="SAM" id="SignalP"/>
    </source>
</evidence>
<dbReference type="OrthoDB" id="2390014at2"/>
<reference evidence="2 3" key="1">
    <citation type="submission" date="2019-03" db="EMBL/GenBank/DDBJ databases">
        <title>Genomic Encyclopedia of Type Strains, Phase IV (KMG-IV): sequencing the most valuable type-strain genomes for metagenomic binning, comparative biology and taxonomic classification.</title>
        <authorList>
            <person name="Goeker M."/>
        </authorList>
    </citation>
    <scope>NUCLEOTIDE SEQUENCE [LARGE SCALE GENOMIC DNA]</scope>
    <source>
        <strain evidence="2 3">DSM 28697</strain>
    </source>
</reference>